<sequence>MQVSSPTVIGRGRETGILHEALGQVREGNGGTVFLVGDAGLGKARLFRECTDNAVRQSMVVLKGRATAAGSTVPYRPLTEALYSLIRVGGVPDDPELKPYRLALGRLIPQWRDGPLLDSDDSPVVLAESMLRLLAAVGENGGALLCLSDLHDCDTETMHILEYLVDNLEGVPVLILAGLQPVASAALRLAQSCARRRVGRVLELGPLSDAEIGELAAACLDTGAGPAAGPAGATRTAGAPGTAGAAGATDSVAEPVVQWLARTADGNPFVVEELLRGALDNGALVETDGRWQFEGGEPQYVPMALVDAVADRARGLDQRWQQALCAAAVIGRRFPGDVLRRVCDLTDAELRQLIQAGIDAQLLEASRGSSDWYRFRNAWTAEALADSMLPAEREAVAAGAADALEVLFDDLPGESCQLAAGLRLAAGDGPAAGALFARAGRRALSEGAVASAESLLDRALELLPARTHAVDRAEALTSLLYALAERGDVEQALARGAEIAGSMVLSEVRRAEVLTRLGWVCVVGGRWEQAAELVAAARRLLADPVPAEQLAMLDVVEAHLLTLGDLEGDDLAARAEELAERAARTAELVPLPTAACQARQVLALLARRRSFEDADVQLRHMLDVAERHSLSIWRLRAQTRLATNELMRTGDDGPIRQAREAAYALGAITVGCQTEASIAMQEVLYGRFDEAEAAAERLLALTTRMHQEGEAQFCLVIKIAAVAHRGRREALRTVLGEFRRRGGEQSFHAPVVFGHRAICALLGEDRPGAEAEMARVRAWERTHPTIYYQSGRYGLDLLLEVLAQRAGQDQFAEISATPASRLRWNLQFVLAAETVLLGRAGDTAAALEKMEQTRQAAAPYPMARRLILRLVAEPALAEGWGDPVAWLREAEEYFHTSDATAIAGACRALLRKAGVRVMQRRSGLDAVPEALARHGVTVREYEVLVLIGERRANPDIAKLLFISPRTVEKHVASLMDKLGKGARGELADLMADLTA</sequence>
<dbReference type="SUPFAM" id="SSF52540">
    <property type="entry name" value="P-loop containing nucleoside triphosphate hydrolases"/>
    <property type="match status" value="1"/>
</dbReference>
<dbReference type="PRINTS" id="PR00038">
    <property type="entry name" value="HTHLUXR"/>
</dbReference>
<keyword evidence="1" id="KW-0547">Nucleotide-binding</keyword>
<dbReference type="InterPro" id="IPR000792">
    <property type="entry name" value="Tscrpt_reg_LuxR_C"/>
</dbReference>
<keyword evidence="5" id="KW-1185">Reference proteome</keyword>
<dbReference type="CDD" id="cd06170">
    <property type="entry name" value="LuxR_C_like"/>
    <property type="match status" value="1"/>
</dbReference>
<dbReference type="Gene3D" id="1.10.10.10">
    <property type="entry name" value="Winged helix-like DNA-binding domain superfamily/Winged helix DNA-binding domain"/>
    <property type="match status" value="1"/>
</dbReference>
<dbReference type="InterPro" id="IPR011990">
    <property type="entry name" value="TPR-like_helical_dom_sf"/>
</dbReference>
<dbReference type="SMART" id="SM00421">
    <property type="entry name" value="HTH_LUXR"/>
    <property type="match status" value="1"/>
</dbReference>
<proteinExistence type="predicted"/>
<protein>
    <recommendedName>
        <fullName evidence="3">HTH luxR-type domain-containing protein</fullName>
    </recommendedName>
</protein>
<dbReference type="InterPro" id="IPR036388">
    <property type="entry name" value="WH-like_DNA-bd_sf"/>
</dbReference>
<dbReference type="PANTHER" id="PTHR16305:SF28">
    <property type="entry name" value="GUANYLATE CYCLASE DOMAIN-CONTAINING PROTEIN"/>
    <property type="match status" value="1"/>
</dbReference>
<keyword evidence="2" id="KW-0067">ATP-binding</keyword>
<dbReference type="SUPFAM" id="SSF46894">
    <property type="entry name" value="C-terminal effector domain of the bipartite response regulators"/>
    <property type="match status" value="1"/>
</dbReference>
<dbReference type="InterPro" id="IPR041664">
    <property type="entry name" value="AAA_16"/>
</dbReference>
<evidence type="ECO:0000256" key="1">
    <source>
        <dbReference type="ARBA" id="ARBA00022741"/>
    </source>
</evidence>
<dbReference type="Proteomes" id="UP001500751">
    <property type="component" value="Unassembled WGS sequence"/>
</dbReference>
<dbReference type="InterPro" id="IPR027417">
    <property type="entry name" value="P-loop_NTPase"/>
</dbReference>
<dbReference type="InterPro" id="IPR016032">
    <property type="entry name" value="Sig_transdc_resp-reg_C-effctor"/>
</dbReference>
<evidence type="ECO:0000259" key="3">
    <source>
        <dbReference type="PROSITE" id="PS50043"/>
    </source>
</evidence>
<accession>A0ABN2UMR8</accession>
<dbReference type="EMBL" id="BAAAQN010000028">
    <property type="protein sequence ID" value="GAA2039543.1"/>
    <property type="molecule type" value="Genomic_DNA"/>
</dbReference>
<dbReference type="PROSITE" id="PS50043">
    <property type="entry name" value="HTH_LUXR_2"/>
    <property type="match status" value="1"/>
</dbReference>
<dbReference type="SUPFAM" id="SSF48452">
    <property type="entry name" value="TPR-like"/>
    <property type="match status" value="1"/>
</dbReference>
<dbReference type="Pfam" id="PF00196">
    <property type="entry name" value="GerE"/>
    <property type="match status" value="1"/>
</dbReference>
<evidence type="ECO:0000256" key="2">
    <source>
        <dbReference type="ARBA" id="ARBA00022840"/>
    </source>
</evidence>
<reference evidence="4 5" key="1">
    <citation type="journal article" date="2019" name="Int. J. Syst. Evol. Microbiol.">
        <title>The Global Catalogue of Microorganisms (GCM) 10K type strain sequencing project: providing services to taxonomists for standard genome sequencing and annotation.</title>
        <authorList>
            <consortium name="The Broad Institute Genomics Platform"/>
            <consortium name="The Broad Institute Genome Sequencing Center for Infectious Disease"/>
            <person name="Wu L."/>
            <person name="Ma J."/>
        </authorList>
    </citation>
    <scope>NUCLEOTIDE SEQUENCE [LARGE SCALE GENOMIC DNA]</scope>
    <source>
        <strain evidence="4 5">JCM 16014</strain>
    </source>
</reference>
<name>A0ABN2UMR8_9ACTN</name>
<dbReference type="Pfam" id="PF13191">
    <property type="entry name" value="AAA_16"/>
    <property type="match status" value="1"/>
</dbReference>
<feature type="domain" description="HTH luxR-type" evidence="3">
    <location>
        <begin position="927"/>
        <end position="994"/>
    </location>
</feature>
<evidence type="ECO:0000313" key="4">
    <source>
        <dbReference type="EMBL" id="GAA2039543.1"/>
    </source>
</evidence>
<gene>
    <name evidence="4" type="ORF">GCM10009839_46920</name>
</gene>
<organism evidence="4 5">
    <name type="scientific">Catenulispora yoronensis</name>
    <dbReference type="NCBI Taxonomy" id="450799"/>
    <lineage>
        <taxon>Bacteria</taxon>
        <taxon>Bacillati</taxon>
        <taxon>Actinomycetota</taxon>
        <taxon>Actinomycetes</taxon>
        <taxon>Catenulisporales</taxon>
        <taxon>Catenulisporaceae</taxon>
        <taxon>Catenulispora</taxon>
    </lineage>
</organism>
<comment type="caution">
    <text evidence="4">The sequence shown here is derived from an EMBL/GenBank/DDBJ whole genome shotgun (WGS) entry which is preliminary data.</text>
</comment>
<dbReference type="PANTHER" id="PTHR16305">
    <property type="entry name" value="TESTICULAR SOLUBLE ADENYLYL CYCLASE"/>
    <property type="match status" value="1"/>
</dbReference>
<dbReference type="RefSeq" id="WP_344667793.1">
    <property type="nucleotide sequence ID" value="NZ_BAAAQN010000028.1"/>
</dbReference>
<evidence type="ECO:0000313" key="5">
    <source>
        <dbReference type="Proteomes" id="UP001500751"/>
    </source>
</evidence>